<proteinExistence type="predicted"/>
<evidence type="ECO:0000256" key="5">
    <source>
        <dbReference type="ARBA" id="ARBA00022989"/>
    </source>
</evidence>
<feature type="transmembrane region" description="Helical" evidence="7">
    <location>
        <begin position="202"/>
        <end position="224"/>
    </location>
</feature>
<sequence>MNVYTFKSREPDHGPRPPAGEPMFNLPRVIIWLGAILIGIHGVRSFVLPAGIDLDLLLYFGFWPVRYTTGVFASGMAPGGLAADIWSFVTYSFLHGGTMHVVFNVLWMAIFGTAVARRFGAGRFLLLSALCAIAGALTHLMTHFGESVPVIGASAAVSGQMAAAIRFIFEYGGPLGSFRRSDAGAYFMPAVSLRQSFSNPQVITFTAVWFGLNLFMGLASAPMAGEGTSIAWQAHIGGFIAGLLLFPVLDPVSRRRG</sequence>
<dbReference type="PANTHER" id="PTHR43066">
    <property type="entry name" value="RHOMBOID-RELATED PROTEIN"/>
    <property type="match status" value="1"/>
</dbReference>
<evidence type="ECO:0000313" key="10">
    <source>
        <dbReference type="Proteomes" id="UP000605148"/>
    </source>
</evidence>
<evidence type="ECO:0000313" key="9">
    <source>
        <dbReference type="EMBL" id="GGB59610.1"/>
    </source>
</evidence>
<feature type="transmembrane region" description="Helical" evidence="7">
    <location>
        <begin position="230"/>
        <end position="249"/>
    </location>
</feature>
<reference evidence="9" key="2">
    <citation type="submission" date="2020-09" db="EMBL/GenBank/DDBJ databases">
        <authorList>
            <person name="Sun Q."/>
            <person name="Zhou Y."/>
        </authorList>
    </citation>
    <scope>NUCLEOTIDE SEQUENCE</scope>
    <source>
        <strain evidence="9">CGMCC 1.12426</strain>
    </source>
</reference>
<evidence type="ECO:0000256" key="7">
    <source>
        <dbReference type="SAM" id="Phobius"/>
    </source>
</evidence>
<feature type="domain" description="Peptidase S54 rhomboid" evidence="8">
    <location>
        <begin position="84"/>
        <end position="246"/>
    </location>
</feature>
<accession>A0A916TMV7</accession>
<evidence type="ECO:0000256" key="4">
    <source>
        <dbReference type="ARBA" id="ARBA00022692"/>
    </source>
</evidence>
<evidence type="ECO:0000256" key="3">
    <source>
        <dbReference type="ARBA" id="ARBA00022519"/>
    </source>
</evidence>
<keyword evidence="6 7" id="KW-0472">Membrane</keyword>
<evidence type="ECO:0000256" key="2">
    <source>
        <dbReference type="ARBA" id="ARBA00022475"/>
    </source>
</evidence>
<dbReference type="Gene3D" id="1.20.1540.10">
    <property type="entry name" value="Rhomboid-like"/>
    <property type="match status" value="1"/>
</dbReference>
<evidence type="ECO:0000256" key="1">
    <source>
        <dbReference type="ARBA" id="ARBA00004141"/>
    </source>
</evidence>
<dbReference type="GO" id="GO:0016020">
    <property type="term" value="C:membrane"/>
    <property type="evidence" value="ECO:0007669"/>
    <property type="project" value="UniProtKB-SubCell"/>
</dbReference>
<evidence type="ECO:0000259" key="8">
    <source>
        <dbReference type="Pfam" id="PF01694"/>
    </source>
</evidence>
<protein>
    <recommendedName>
        <fullName evidence="8">Peptidase S54 rhomboid domain-containing protein</fullName>
    </recommendedName>
</protein>
<keyword evidence="10" id="KW-1185">Reference proteome</keyword>
<dbReference type="InterPro" id="IPR022764">
    <property type="entry name" value="Peptidase_S54_rhomboid_dom"/>
</dbReference>
<dbReference type="PANTHER" id="PTHR43066:SF26">
    <property type="entry name" value="RHOMBOID PROTEASE GLPG"/>
    <property type="match status" value="1"/>
</dbReference>
<reference evidence="9" key="1">
    <citation type="journal article" date="2014" name="Int. J. Syst. Evol. Microbiol.">
        <title>Complete genome sequence of Corynebacterium casei LMG S-19264T (=DSM 44701T), isolated from a smear-ripened cheese.</title>
        <authorList>
            <consortium name="US DOE Joint Genome Institute (JGI-PGF)"/>
            <person name="Walter F."/>
            <person name="Albersmeier A."/>
            <person name="Kalinowski J."/>
            <person name="Ruckert C."/>
        </authorList>
    </citation>
    <scope>NUCLEOTIDE SEQUENCE</scope>
    <source>
        <strain evidence="9">CGMCC 1.12426</strain>
    </source>
</reference>
<dbReference type="AlphaFoldDB" id="A0A916TMV7"/>
<feature type="transmembrane region" description="Helical" evidence="7">
    <location>
        <begin position="29"/>
        <end position="47"/>
    </location>
</feature>
<feature type="transmembrane region" description="Helical" evidence="7">
    <location>
        <begin position="124"/>
        <end position="144"/>
    </location>
</feature>
<keyword evidence="5 7" id="KW-1133">Transmembrane helix</keyword>
<dbReference type="InterPro" id="IPR035952">
    <property type="entry name" value="Rhomboid-like_sf"/>
</dbReference>
<dbReference type="GO" id="GO:0004252">
    <property type="term" value="F:serine-type endopeptidase activity"/>
    <property type="evidence" value="ECO:0007669"/>
    <property type="project" value="InterPro"/>
</dbReference>
<evidence type="ECO:0000256" key="6">
    <source>
        <dbReference type="ARBA" id="ARBA00023136"/>
    </source>
</evidence>
<dbReference type="Proteomes" id="UP000605148">
    <property type="component" value="Unassembled WGS sequence"/>
</dbReference>
<dbReference type="OrthoDB" id="9797190at2"/>
<keyword evidence="3" id="KW-0997">Cell inner membrane</keyword>
<gene>
    <name evidence="9" type="ORF">GCM10011316_34530</name>
</gene>
<feature type="transmembrane region" description="Helical" evidence="7">
    <location>
        <begin position="150"/>
        <end position="169"/>
    </location>
</feature>
<feature type="transmembrane region" description="Helical" evidence="7">
    <location>
        <begin position="88"/>
        <end position="112"/>
    </location>
</feature>
<keyword evidence="2" id="KW-1003">Cell membrane</keyword>
<dbReference type="SUPFAM" id="SSF144091">
    <property type="entry name" value="Rhomboid-like"/>
    <property type="match status" value="1"/>
</dbReference>
<name>A0A916TMV7_9HYPH</name>
<comment type="subcellular location">
    <subcellularLocation>
        <location evidence="1">Membrane</location>
        <topology evidence="1">Multi-pass membrane protein</topology>
    </subcellularLocation>
</comment>
<keyword evidence="4 7" id="KW-0812">Transmembrane</keyword>
<dbReference type="RefSeq" id="WP_150496896.1">
    <property type="nucleotide sequence ID" value="NZ_BMFA01000012.1"/>
</dbReference>
<dbReference type="EMBL" id="BMFA01000012">
    <property type="protein sequence ID" value="GGB59610.1"/>
    <property type="molecule type" value="Genomic_DNA"/>
</dbReference>
<comment type="caution">
    <text evidence="9">The sequence shown here is derived from an EMBL/GenBank/DDBJ whole genome shotgun (WGS) entry which is preliminary data.</text>
</comment>
<dbReference type="Pfam" id="PF01694">
    <property type="entry name" value="Rhomboid"/>
    <property type="match status" value="1"/>
</dbReference>
<organism evidence="9 10">
    <name type="scientific">Roseibium aquae</name>
    <dbReference type="NCBI Taxonomy" id="1323746"/>
    <lineage>
        <taxon>Bacteria</taxon>
        <taxon>Pseudomonadati</taxon>
        <taxon>Pseudomonadota</taxon>
        <taxon>Alphaproteobacteria</taxon>
        <taxon>Hyphomicrobiales</taxon>
        <taxon>Stappiaceae</taxon>
        <taxon>Roseibium</taxon>
    </lineage>
</organism>